<keyword evidence="2" id="KW-0732">Signal</keyword>
<keyword evidence="4" id="KW-1185">Reference proteome</keyword>
<reference evidence="3 4" key="1">
    <citation type="submission" date="2020-02" db="EMBL/GenBank/DDBJ databases">
        <title>Draft genome sequence of Haematococcus lacustris strain NIES-144.</title>
        <authorList>
            <person name="Morimoto D."/>
            <person name="Nakagawa S."/>
            <person name="Yoshida T."/>
            <person name="Sawayama S."/>
        </authorList>
    </citation>
    <scope>NUCLEOTIDE SEQUENCE [LARGE SCALE GENOMIC DNA]</scope>
    <source>
        <strain evidence="3 4">NIES-144</strain>
    </source>
</reference>
<evidence type="ECO:0000256" key="2">
    <source>
        <dbReference type="SAM" id="SignalP"/>
    </source>
</evidence>
<dbReference type="Proteomes" id="UP000485058">
    <property type="component" value="Unassembled WGS sequence"/>
</dbReference>
<sequence>MWAAYACGVTLAALAALRRSAHCALWLSGEVFVEEVLAGNSAAAPQARRSAPDADVGSAGKAGGSRGVDRGGADTASGGAGMRTRPERLMGSAGTAAPADGVGWVAGSSRKSSSTVSRASGCAAALLVVLTAQG</sequence>
<feature type="signal peptide" evidence="2">
    <location>
        <begin position="1"/>
        <end position="23"/>
    </location>
</feature>
<feature type="compositionally biased region" description="Low complexity" evidence="1">
    <location>
        <begin position="105"/>
        <end position="114"/>
    </location>
</feature>
<dbReference type="AlphaFoldDB" id="A0A6A0AFP0"/>
<organism evidence="3 4">
    <name type="scientific">Haematococcus lacustris</name>
    <name type="common">Green alga</name>
    <name type="synonym">Haematococcus pluvialis</name>
    <dbReference type="NCBI Taxonomy" id="44745"/>
    <lineage>
        <taxon>Eukaryota</taxon>
        <taxon>Viridiplantae</taxon>
        <taxon>Chlorophyta</taxon>
        <taxon>core chlorophytes</taxon>
        <taxon>Chlorophyceae</taxon>
        <taxon>CS clade</taxon>
        <taxon>Chlamydomonadales</taxon>
        <taxon>Haematococcaceae</taxon>
        <taxon>Haematococcus</taxon>
    </lineage>
</organism>
<comment type="caution">
    <text evidence="3">The sequence shown here is derived from an EMBL/GenBank/DDBJ whole genome shotgun (WGS) entry which is preliminary data.</text>
</comment>
<evidence type="ECO:0008006" key="5">
    <source>
        <dbReference type="Google" id="ProtNLM"/>
    </source>
</evidence>
<evidence type="ECO:0000313" key="3">
    <source>
        <dbReference type="EMBL" id="GFH31472.1"/>
    </source>
</evidence>
<name>A0A6A0AFP0_HAELA</name>
<proteinExistence type="predicted"/>
<dbReference type="EMBL" id="BLLF01005655">
    <property type="protein sequence ID" value="GFH31472.1"/>
    <property type="molecule type" value="Genomic_DNA"/>
</dbReference>
<protein>
    <recommendedName>
        <fullName evidence="5">Secreted protein</fullName>
    </recommendedName>
</protein>
<accession>A0A6A0AFP0</accession>
<evidence type="ECO:0000313" key="4">
    <source>
        <dbReference type="Proteomes" id="UP000485058"/>
    </source>
</evidence>
<feature type="region of interest" description="Disordered" evidence="1">
    <location>
        <begin position="42"/>
        <end position="114"/>
    </location>
</feature>
<evidence type="ECO:0000256" key="1">
    <source>
        <dbReference type="SAM" id="MobiDB-lite"/>
    </source>
</evidence>
<feature type="compositionally biased region" description="Low complexity" evidence="1">
    <location>
        <begin position="42"/>
        <end position="55"/>
    </location>
</feature>
<gene>
    <name evidence="3" type="ORF">HaLaN_30529</name>
</gene>
<feature type="chain" id="PRO_5025413457" description="Secreted protein" evidence="2">
    <location>
        <begin position="24"/>
        <end position="134"/>
    </location>
</feature>